<feature type="repeat" description="ANK" evidence="3">
    <location>
        <begin position="734"/>
        <end position="766"/>
    </location>
</feature>
<dbReference type="Pfam" id="PF12796">
    <property type="entry name" value="Ank_2"/>
    <property type="match status" value="2"/>
</dbReference>
<evidence type="ECO:0000256" key="2">
    <source>
        <dbReference type="ARBA" id="ARBA00023043"/>
    </source>
</evidence>
<dbReference type="PANTHER" id="PTHR24171">
    <property type="entry name" value="ANKYRIN REPEAT DOMAIN-CONTAINING PROTEIN 39-RELATED"/>
    <property type="match status" value="1"/>
</dbReference>
<sequence length="878" mass="95788">MDPLASLGAVSALTKTTYWVSTTLVNFIQSSRGVDKTLEELNREVEGLTRALESIELSLKDPVITRVKSGGDAKGPWCCLDVAVTDTQRTVNALERIVEGLGMVKKSANPFKKAVKQVKLNLDADQIIQVRNRIHTHTNCLQLALQTTSLLINCQSSESIQTLESLIKAMHLNVESSRKNATDERLPPKFRNPDLLKHTEQLISSASTVLGSRSTAWGGSEMRFPHPSENGQPLDRGQKATIEDWIPHLASMEEELPKASDHQDNSATSYTLIGTDGFNREEVQSTDSDSDDDYDIAKKCFERAKKHFSSDQHVKALEFFRAGLKRAEKLGLKKKARLELRTIQMQMGLSLLSLGELAKSERCLLSLAWPQTTDDKSKILALHASSGLAQICLCKGSFDEAETWCDMSRIGWKRMAGKRHPAYITCLRLSAFSSELNGNHAEAAAMEEIANESKAAPAPVDTGLDAYESLGFTIEKSRTLITEYHKKVPDITKKEASTKTRQPSPAEQTGSGPINGPPAQMLAESPIKSKSGATPAGSLHDAARKGDTGLIKRLLENGADIEEVAGTQLERPLYLAAVYDEISAVEYLLDRGANIEAKAKYGRTALSMAAMFGRKSTVESLLDRGANIEAKDDCGYTTLQMAVLGCDKPTIIEYLLDRGANIEAKDDSGETALSKAASRVEKSTVECLLDRGANIKAKDDYGQTALSKAAYAGHKSTVECLLDRGANIEAKDNYGKTALSKAASGGHKFTVECLLDRRANIEAKDNCSETALSKAVSGGHKSAVECLIDRGANIEAKNSRGETPLLYACRLINWFPILHRDPNESEIFSTIELLCSRGADVSVKDNTGKTPLKYAKEVKDGKFQNELISVLKKYGAKE</sequence>
<evidence type="ECO:0000256" key="4">
    <source>
        <dbReference type="SAM" id="Coils"/>
    </source>
</evidence>
<evidence type="ECO:0008006" key="8">
    <source>
        <dbReference type="Google" id="ProtNLM"/>
    </source>
</evidence>
<dbReference type="PROSITE" id="PS50088">
    <property type="entry name" value="ANK_REPEAT"/>
    <property type="match status" value="8"/>
</dbReference>
<name>A0AA39QYW6_9LECA</name>
<feature type="repeat" description="ANK" evidence="3">
    <location>
        <begin position="634"/>
        <end position="667"/>
    </location>
</feature>
<keyword evidence="4" id="KW-0175">Coiled coil</keyword>
<dbReference type="InterPro" id="IPR002110">
    <property type="entry name" value="Ankyrin_rpt"/>
</dbReference>
<evidence type="ECO:0000313" key="6">
    <source>
        <dbReference type="EMBL" id="KAK0510514.1"/>
    </source>
</evidence>
<dbReference type="SMART" id="SM00248">
    <property type="entry name" value="ANK"/>
    <property type="match status" value="9"/>
</dbReference>
<dbReference type="Proteomes" id="UP001166286">
    <property type="component" value="Unassembled WGS sequence"/>
</dbReference>
<accession>A0AA39QYW6</accession>
<dbReference type="Pfam" id="PF00023">
    <property type="entry name" value="Ank"/>
    <property type="match status" value="2"/>
</dbReference>
<feature type="repeat" description="ANK" evidence="3">
    <location>
        <begin position="701"/>
        <end position="733"/>
    </location>
</feature>
<dbReference type="InterPro" id="IPR036770">
    <property type="entry name" value="Ankyrin_rpt-contain_sf"/>
</dbReference>
<gene>
    <name evidence="6" type="ORF">JMJ35_006946</name>
</gene>
<dbReference type="Gene3D" id="1.25.40.10">
    <property type="entry name" value="Tetratricopeptide repeat domain"/>
    <property type="match status" value="1"/>
</dbReference>
<dbReference type="EMBL" id="JAFEKC020000015">
    <property type="protein sequence ID" value="KAK0510514.1"/>
    <property type="molecule type" value="Genomic_DNA"/>
</dbReference>
<keyword evidence="7" id="KW-1185">Reference proteome</keyword>
<dbReference type="PROSITE" id="PS50297">
    <property type="entry name" value="ANK_REP_REGION"/>
    <property type="match status" value="8"/>
</dbReference>
<comment type="caution">
    <text evidence="6">The sequence shown here is derived from an EMBL/GenBank/DDBJ whole genome shotgun (WGS) entry which is preliminary data.</text>
</comment>
<evidence type="ECO:0000256" key="3">
    <source>
        <dbReference type="PROSITE-ProRule" id="PRU00023"/>
    </source>
</evidence>
<feature type="repeat" description="ANK" evidence="3">
    <location>
        <begin position="568"/>
        <end position="600"/>
    </location>
</feature>
<feature type="region of interest" description="Disordered" evidence="5">
    <location>
        <begin position="491"/>
        <end position="522"/>
    </location>
</feature>
<evidence type="ECO:0000256" key="5">
    <source>
        <dbReference type="SAM" id="MobiDB-lite"/>
    </source>
</evidence>
<dbReference type="SUPFAM" id="SSF48403">
    <property type="entry name" value="Ankyrin repeat"/>
    <property type="match status" value="1"/>
</dbReference>
<feature type="repeat" description="ANK" evidence="3">
    <location>
        <begin position="539"/>
        <end position="566"/>
    </location>
</feature>
<protein>
    <recommendedName>
        <fullName evidence="8">Fungal N-terminal domain-containing protein</fullName>
    </recommendedName>
</protein>
<organism evidence="6 7">
    <name type="scientific">Cladonia borealis</name>
    <dbReference type="NCBI Taxonomy" id="184061"/>
    <lineage>
        <taxon>Eukaryota</taxon>
        <taxon>Fungi</taxon>
        <taxon>Dikarya</taxon>
        <taxon>Ascomycota</taxon>
        <taxon>Pezizomycotina</taxon>
        <taxon>Lecanoromycetes</taxon>
        <taxon>OSLEUM clade</taxon>
        <taxon>Lecanoromycetidae</taxon>
        <taxon>Lecanorales</taxon>
        <taxon>Lecanorineae</taxon>
        <taxon>Cladoniaceae</taxon>
        <taxon>Cladonia</taxon>
    </lineage>
</organism>
<dbReference type="Gene3D" id="1.25.40.20">
    <property type="entry name" value="Ankyrin repeat-containing domain"/>
    <property type="match status" value="1"/>
</dbReference>
<evidence type="ECO:0000313" key="7">
    <source>
        <dbReference type="Proteomes" id="UP001166286"/>
    </source>
</evidence>
<feature type="repeat" description="ANK" evidence="3">
    <location>
        <begin position="767"/>
        <end position="799"/>
    </location>
</feature>
<keyword evidence="1" id="KW-0677">Repeat</keyword>
<feature type="compositionally biased region" description="Polar residues" evidence="5">
    <location>
        <begin position="499"/>
        <end position="512"/>
    </location>
</feature>
<dbReference type="AlphaFoldDB" id="A0AA39QYW6"/>
<feature type="coiled-coil region" evidence="4">
    <location>
        <begin position="31"/>
        <end position="58"/>
    </location>
</feature>
<evidence type="ECO:0000256" key="1">
    <source>
        <dbReference type="ARBA" id="ARBA00022737"/>
    </source>
</evidence>
<keyword evidence="2 3" id="KW-0040">ANK repeat</keyword>
<dbReference type="InterPro" id="IPR011990">
    <property type="entry name" value="TPR-like_helical_dom_sf"/>
</dbReference>
<dbReference type="SUPFAM" id="SSF48452">
    <property type="entry name" value="TPR-like"/>
    <property type="match status" value="1"/>
</dbReference>
<feature type="repeat" description="ANK" evidence="3">
    <location>
        <begin position="668"/>
        <end position="700"/>
    </location>
</feature>
<feature type="repeat" description="ANK" evidence="3">
    <location>
        <begin position="601"/>
        <end position="633"/>
    </location>
</feature>
<reference evidence="6" key="1">
    <citation type="submission" date="2023-03" db="EMBL/GenBank/DDBJ databases">
        <title>Complete genome of Cladonia borealis.</title>
        <authorList>
            <person name="Park H."/>
        </authorList>
    </citation>
    <scope>NUCLEOTIDE SEQUENCE</scope>
    <source>
        <strain evidence="6">ANT050790</strain>
    </source>
</reference>
<dbReference type="PANTHER" id="PTHR24171:SF10">
    <property type="entry name" value="ANKYRIN REPEAT DOMAIN-CONTAINING PROTEIN 29-LIKE"/>
    <property type="match status" value="1"/>
</dbReference>
<proteinExistence type="predicted"/>